<evidence type="ECO:0000313" key="5">
    <source>
        <dbReference type="Proteomes" id="UP000702209"/>
    </source>
</evidence>
<dbReference type="Pfam" id="PF00583">
    <property type="entry name" value="Acetyltransf_1"/>
    <property type="match status" value="1"/>
</dbReference>
<sequence>MTDIAPVLRPARPEDASAIAEIWYHGWRDGHLGHVPDALLAVRPRDSFDVRAADRVADTTVATVDGAIAGFVMVDRDEVDQVYVTAEHRGTGVAALLLTAAEQRVHANGHDRAWLAVVPGNTRARQFYTNRGWVDEGVFTHAAPGPTGPVPVPAHRYVKHLR</sequence>
<evidence type="ECO:0000256" key="1">
    <source>
        <dbReference type="ARBA" id="ARBA00022679"/>
    </source>
</evidence>
<dbReference type="RefSeq" id="WP_195128389.1">
    <property type="nucleotide sequence ID" value="NZ_JADLQX010000003.1"/>
</dbReference>
<dbReference type="PROSITE" id="PS51186">
    <property type="entry name" value="GNAT"/>
    <property type="match status" value="1"/>
</dbReference>
<dbReference type="InterPro" id="IPR000182">
    <property type="entry name" value="GNAT_dom"/>
</dbReference>
<accession>A0ABS0CKA2</accession>
<evidence type="ECO:0000313" key="4">
    <source>
        <dbReference type="EMBL" id="MBF6297031.1"/>
    </source>
</evidence>
<evidence type="ECO:0000259" key="3">
    <source>
        <dbReference type="PROSITE" id="PS51186"/>
    </source>
</evidence>
<dbReference type="Gene3D" id="3.40.630.30">
    <property type="match status" value="1"/>
</dbReference>
<proteinExistence type="predicted"/>
<dbReference type="SUPFAM" id="SSF55729">
    <property type="entry name" value="Acyl-CoA N-acyltransferases (Nat)"/>
    <property type="match status" value="1"/>
</dbReference>
<evidence type="ECO:0000256" key="2">
    <source>
        <dbReference type="ARBA" id="ARBA00023315"/>
    </source>
</evidence>
<dbReference type="InterPro" id="IPR050832">
    <property type="entry name" value="Bact_Acetyltransf"/>
</dbReference>
<protein>
    <submittedName>
        <fullName evidence="4">GNAT family N-acetyltransferase</fullName>
    </submittedName>
</protein>
<name>A0ABS0CKA2_9NOCA</name>
<comment type="caution">
    <text evidence="4">The sequence shown here is derived from an EMBL/GenBank/DDBJ whole genome shotgun (WGS) entry which is preliminary data.</text>
</comment>
<dbReference type="CDD" id="cd04301">
    <property type="entry name" value="NAT_SF"/>
    <property type="match status" value="1"/>
</dbReference>
<dbReference type="Proteomes" id="UP000702209">
    <property type="component" value="Unassembled WGS sequence"/>
</dbReference>
<keyword evidence="2" id="KW-0012">Acyltransferase</keyword>
<dbReference type="PANTHER" id="PTHR43877">
    <property type="entry name" value="AMINOALKYLPHOSPHONATE N-ACETYLTRANSFERASE-RELATED-RELATED"/>
    <property type="match status" value="1"/>
</dbReference>
<dbReference type="InterPro" id="IPR016181">
    <property type="entry name" value="Acyl_CoA_acyltransferase"/>
</dbReference>
<organism evidence="4 5">
    <name type="scientific">Nocardia amamiensis</name>
    <dbReference type="NCBI Taxonomy" id="404578"/>
    <lineage>
        <taxon>Bacteria</taxon>
        <taxon>Bacillati</taxon>
        <taxon>Actinomycetota</taxon>
        <taxon>Actinomycetes</taxon>
        <taxon>Mycobacteriales</taxon>
        <taxon>Nocardiaceae</taxon>
        <taxon>Nocardia</taxon>
    </lineage>
</organism>
<feature type="domain" description="N-acetyltransferase" evidence="3">
    <location>
        <begin position="6"/>
        <end position="159"/>
    </location>
</feature>
<keyword evidence="1" id="KW-0808">Transferase</keyword>
<gene>
    <name evidence="4" type="ORF">IU459_05670</name>
</gene>
<dbReference type="PANTHER" id="PTHR43877:SF2">
    <property type="entry name" value="AMINOALKYLPHOSPHONATE N-ACETYLTRANSFERASE-RELATED"/>
    <property type="match status" value="1"/>
</dbReference>
<reference evidence="4 5" key="1">
    <citation type="submission" date="2020-10" db="EMBL/GenBank/DDBJ databases">
        <title>Identification of Nocardia species via Next-generation sequencing and recognition of intraspecies genetic diversity.</title>
        <authorList>
            <person name="Li P."/>
            <person name="Li P."/>
            <person name="Lu B."/>
        </authorList>
    </citation>
    <scope>NUCLEOTIDE SEQUENCE [LARGE SCALE GENOMIC DNA]</scope>
    <source>
        <strain evidence="4 5">BJ06-0157</strain>
    </source>
</reference>
<dbReference type="EMBL" id="JADLQX010000003">
    <property type="protein sequence ID" value="MBF6297031.1"/>
    <property type="molecule type" value="Genomic_DNA"/>
</dbReference>
<keyword evidence="5" id="KW-1185">Reference proteome</keyword>